<sequence>MYDINRLRLLDKAIIGVILVATVAFGALVEIRSVYLSTRKTDVGCYFRAAWAYRTDTNIYDVPDDNGWHYAYPPAFAILMAPFADAPKGFEQLPIAFPYKVSVAIWYFISVICLAWGIHILAKAVEDTSAEGSFLSSYPPGSRPWWWLRLVPFGICLPAIGSTFSRGQVNTIVLLSIAGFAAETIRNRRGCAGLWLSVGICLKVIPAFLLILPLVRRDLRTLGYSALGMFIGLAVIPTVGMGPERAWESSRYFLVHTIAPGLGEAGTGTMAKELTGMNVTDNQSFQAIIHNLKYWSNLPRPRQADESTKLLHVSLAGLMTLVSFLAVRRWADRRFSDMFLIGNLTMIMFMASPVCHHHYFALAVPLVLTLVAVEMQNRSDLKFGISMSILVLIQMAMEILPKIPALEKLRDAGVTLESGVILWGWGVATCWQLKSATVTIGQQPIVEERLRTAA</sequence>
<evidence type="ECO:0000256" key="5">
    <source>
        <dbReference type="ARBA" id="ARBA00022989"/>
    </source>
</evidence>
<dbReference type="AlphaFoldDB" id="A0A8E6B3E2"/>
<evidence type="ECO:0000256" key="2">
    <source>
        <dbReference type="ARBA" id="ARBA00022475"/>
    </source>
</evidence>
<feature type="transmembrane region" description="Helical" evidence="8">
    <location>
        <begin position="222"/>
        <end position="242"/>
    </location>
</feature>
<keyword evidence="3" id="KW-0808">Transferase</keyword>
<feature type="transmembrane region" description="Helical" evidence="8">
    <location>
        <begin position="145"/>
        <end position="162"/>
    </location>
</feature>
<dbReference type="RefSeq" id="WP_213494473.1">
    <property type="nucleotide sequence ID" value="NZ_CP074694.1"/>
</dbReference>
<feature type="transmembrane region" description="Helical" evidence="8">
    <location>
        <begin position="310"/>
        <end position="327"/>
    </location>
</feature>
<evidence type="ECO:0000256" key="4">
    <source>
        <dbReference type="ARBA" id="ARBA00022692"/>
    </source>
</evidence>
<comment type="subcellular location">
    <subcellularLocation>
        <location evidence="1">Cell membrane</location>
        <topology evidence="1">Multi-pass membrane protein</topology>
    </subcellularLocation>
</comment>
<keyword evidence="4 8" id="KW-0812">Transmembrane</keyword>
<keyword evidence="10" id="KW-1185">Reference proteome</keyword>
<dbReference type="GO" id="GO:0016758">
    <property type="term" value="F:hexosyltransferase activity"/>
    <property type="evidence" value="ECO:0007669"/>
    <property type="project" value="InterPro"/>
</dbReference>
<comment type="similarity">
    <text evidence="7">Belongs to the glycosyltransferase 87 family.</text>
</comment>
<proteinExistence type="inferred from homology"/>
<gene>
    <name evidence="9" type="ORF">KIH39_17300</name>
</gene>
<feature type="transmembrane region" description="Helical" evidence="8">
    <location>
        <begin position="192"/>
        <end position="215"/>
    </location>
</feature>
<feature type="transmembrane region" description="Helical" evidence="8">
    <location>
        <begin position="12"/>
        <end position="31"/>
    </location>
</feature>
<evidence type="ECO:0000256" key="7">
    <source>
        <dbReference type="ARBA" id="ARBA00024033"/>
    </source>
</evidence>
<dbReference type="Pfam" id="PF09594">
    <property type="entry name" value="GT87"/>
    <property type="match status" value="1"/>
</dbReference>
<accession>A0A8E6B3E2</accession>
<keyword evidence="5 8" id="KW-1133">Transmembrane helix</keyword>
<dbReference type="EMBL" id="CP074694">
    <property type="protein sequence ID" value="QVL30602.1"/>
    <property type="molecule type" value="Genomic_DNA"/>
</dbReference>
<organism evidence="9 10">
    <name type="scientific">Telmatocola sphagniphila</name>
    <dbReference type="NCBI Taxonomy" id="1123043"/>
    <lineage>
        <taxon>Bacteria</taxon>
        <taxon>Pseudomonadati</taxon>
        <taxon>Planctomycetota</taxon>
        <taxon>Planctomycetia</taxon>
        <taxon>Gemmatales</taxon>
        <taxon>Gemmataceae</taxon>
    </lineage>
</organism>
<dbReference type="GO" id="GO:0005886">
    <property type="term" value="C:plasma membrane"/>
    <property type="evidence" value="ECO:0007669"/>
    <property type="project" value="UniProtKB-SubCell"/>
</dbReference>
<feature type="transmembrane region" description="Helical" evidence="8">
    <location>
        <begin position="339"/>
        <end position="361"/>
    </location>
</feature>
<reference evidence="9" key="1">
    <citation type="submission" date="2021-05" db="EMBL/GenBank/DDBJ databases">
        <title>Complete genome sequence of the cellulolytic planctomycete Telmatocola sphagniphila SP2T and characterization of the first cellulase from planctomycetes.</title>
        <authorList>
            <person name="Rakitin A.L."/>
            <person name="Beletsky A.V."/>
            <person name="Naumoff D.G."/>
            <person name="Kulichevskaya I.S."/>
            <person name="Mardanov A.V."/>
            <person name="Ravin N.V."/>
            <person name="Dedysh S.N."/>
        </authorList>
    </citation>
    <scope>NUCLEOTIDE SEQUENCE</scope>
    <source>
        <strain evidence="9">SP2T</strain>
    </source>
</reference>
<name>A0A8E6B3E2_9BACT</name>
<dbReference type="Proteomes" id="UP000676194">
    <property type="component" value="Chromosome"/>
</dbReference>
<evidence type="ECO:0000256" key="8">
    <source>
        <dbReference type="SAM" id="Phobius"/>
    </source>
</evidence>
<dbReference type="InterPro" id="IPR018584">
    <property type="entry name" value="GT87"/>
</dbReference>
<evidence type="ECO:0000256" key="3">
    <source>
        <dbReference type="ARBA" id="ARBA00022679"/>
    </source>
</evidence>
<evidence type="ECO:0000313" key="10">
    <source>
        <dbReference type="Proteomes" id="UP000676194"/>
    </source>
</evidence>
<protein>
    <submittedName>
        <fullName evidence="9">DUF2029 domain-containing protein</fullName>
    </submittedName>
</protein>
<evidence type="ECO:0000256" key="1">
    <source>
        <dbReference type="ARBA" id="ARBA00004651"/>
    </source>
</evidence>
<keyword evidence="2" id="KW-1003">Cell membrane</keyword>
<evidence type="ECO:0000256" key="6">
    <source>
        <dbReference type="ARBA" id="ARBA00023136"/>
    </source>
</evidence>
<feature type="transmembrane region" description="Helical" evidence="8">
    <location>
        <begin position="104"/>
        <end position="125"/>
    </location>
</feature>
<keyword evidence="6 8" id="KW-0472">Membrane</keyword>
<dbReference type="KEGG" id="tsph:KIH39_17300"/>
<evidence type="ECO:0000313" key="9">
    <source>
        <dbReference type="EMBL" id="QVL30602.1"/>
    </source>
</evidence>